<protein>
    <submittedName>
        <fullName evidence="1">Uncharacterized protein</fullName>
    </submittedName>
</protein>
<accession>A0A9P7VWU7</accession>
<organism evidence="1 2">
    <name type="scientific">Guyanagaster necrorhizus</name>
    <dbReference type="NCBI Taxonomy" id="856835"/>
    <lineage>
        <taxon>Eukaryota</taxon>
        <taxon>Fungi</taxon>
        <taxon>Dikarya</taxon>
        <taxon>Basidiomycota</taxon>
        <taxon>Agaricomycotina</taxon>
        <taxon>Agaricomycetes</taxon>
        <taxon>Agaricomycetidae</taxon>
        <taxon>Agaricales</taxon>
        <taxon>Marasmiineae</taxon>
        <taxon>Physalacriaceae</taxon>
        <taxon>Guyanagaster</taxon>
    </lineage>
</organism>
<reference evidence="1" key="1">
    <citation type="submission" date="2020-11" db="EMBL/GenBank/DDBJ databases">
        <title>Adaptations for nitrogen fixation in a non-lichenized fungal sporocarp promotes dispersal by wood-feeding termites.</title>
        <authorList>
            <consortium name="DOE Joint Genome Institute"/>
            <person name="Koch R.A."/>
            <person name="Yoon G."/>
            <person name="Arayal U."/>
            <person name="Lail K."/>
            <person name="Amirebrahimi M."/>
            <person name="Labutti K."/>
            <person name="Lipzen A."/>
            <person name="Riley R."/>
            <person name="Barry K."/>
            <person name="Henrissat B."/>
            <person name="Grigoriev I.V."/>
            <person name="Herr J.R."/>
            <person name="Aime M.C."/>
        </authorList>
    </citation>
    <scope>NUCLEOTIDE SEQUENCE</scope>
    <source>
        <strain evidence="1">MCA 3950</strain>
    </source>
</reference>
<name>A0A9P7VWU7_9AGAR</name>
<dbReference type="Proteomes" id="UP000812287">
    <property type="component" value="Unassembled WGS sequence"/>
</dbReference>
<proteinExistence type="predicted"/>
<dbReference type="EMBL" id="MU250530">
    <property type="protein sequence ID" value="KAG7448180.1"/>
    <property type="molecule type" value="Genomic_DNA"/>
</dbReference>
<dbReference type="AlphaFoldDB" id="A0A9P7VWU7"/>
<keyword evidence="2" id="KW-1185">Reference proteome</keyword>
<gene>
    <name evidence="1" type="ORF">BT62DRAFT_757469</name>
</gene>
<sequence length="151" mass="17860">MYEYLFVFKTSTRHCQFSSGRKNLLMAKCVKGESWLDENRMEQLGDTRPRPKLRYMTRYSNCVYFVRTRRAFFEEAYQEIKVYFGPVRFWQLRGLSGKLDSNVLPQSDRSYSSLAWAPTAHKVTGNRHRSPLYVSCALVLWAFLRPDHSIL</sequence>
<evidence type="ECO:0000313" key="2">
    <source>
        <dbReference type="Proteomes" id="UP000812287"/>
    </source>
</evidence>
<dbReference type="RefSeq" id="XP_043041680.1">
    <property type="nucleotide sequence ID" value="XM_043182168.1"/>
</dbReference>
<comment type="caution">
    <text evidence="1">The sequence shown here is derived from an EMBL/GenBank/DDBJ whole genome shotgun (WGS) entry which is preliminary data.</text>
</comment>
<evidence type="ECO:0000313" key="1">
    <source>
        <dbReference type="EMBL" id="KAG7448180.1"/>
    </source>
</evidence>
<dbReference type="GeneID" id="66104464"/>